<reference evidence="1" key="1">
    <citation type="submission" date="2021-10" db="EMBL/GenBank/DDBJ databases">
        <title>Melipona bicolor Genome sequencing and assembly.</title>
        <authorList>
            <person name="Araujo N.S."/>
            <person name="Arias M.C."/>
        </authorList>
    </citation>
    <scope>NUCLEOTIDE SEQUENCE</scope>
    <source>
        <strain evidence="1">USP_2M_L1-L4_2017</strain>
        <tissue evidence="1">Whole body</tissue>
    </source>
</reference>
<accession>A0AA40KWW2</accession>
<gene>
    <name evidence="1" type="ORF">K0M31_000490</name>
</gene>
<dbReference type="AlphaFoldDB" id="A0AA40KWW2"/>
<sequence length="93" mass="10638">MYDLGRGLLFNRDLGRPWRLPKPSSAQLLNDLVVLRLQELLNRNYATFTIDSGLRGGLRDLDSRLSNGKWHLEEVDFGARTVLLKYLQATVIP</sequence>
<dbReference type="EMBL" id="JAHYIQ010000001">
    <property type="protein sequence ID" value="KAK1135918.1"/>
    <property type="molecule type" value="Genomic_DNA"/>
</dbReference>
<keyword evidence="2" id="KW-1185">Reference proteome</keyword>
<protein>
    <submittedName>
        <fullName evidence="1">Uncharacterized protein</fullName>
    </submittedName>
</protein>
<evidence type="ECO:0000313" key="1">
    <source>
        <dbReference type="EMBL" id="KAK1135918.1"/>
    </source>
</evidence>
<proteinExistence type="predicted"/>
<evidence type="ECO:0000313" key="2">
    <source>
        <dbReference type="Proteomes" id="UP001177670"/>
    </source>
</evidence>
<organism evidence="1 2">
    <name type="scientific">Melipona bicolor</name>
    <dbReference type="NCBI Taxonomy" id="60889"/>
    <lineage>
        <taxon>Eukaryota</taxon>
        <taxon>Metazoa</taxon>
        <taxon>Ecdysozoa</taxon>
        <taxon>Arthropoda</taxon>
        <taxon>Hexapoda</taxon>
        <taxon>Insecta</taxon>
        <taxon>Pterygota</taxon>
        <taxon>Neoptera</taxon>
        <taxon>Endopterygota</taxon>
        <taxon>Hymenoptera</taxon>
        <taxon>Apocrita</taxon>
        <taxon>Aculeata</taxon>
        <taxon>Apoidea</taxon>
        <taxon>Anthophila</taxon>
        <taxon>Apidae</taxon>
        <taxon>Melipona</taxon>
    </lineage>
</organism>
<comment type="caution">
    <text evidence="1">The sequence shown here is derived from an EMBL/GenBank/DDBJ whole genome shotgun (WGS) entry which is preliminary data.</text>
</comment>
<name>A0AA40KWW2_9HYME</name>
<dbReference type="Proteomes" id="UP001177670">
    <property type="component" value="Unassembled WGS sequence"/>
</dbReference>
<feature type="non-terminal residue" evidence="1">
    <location>
        <position position="1"/>
    </location>
</feature>